<dbReference type="InterPro" id="IPR050227">
    <property type="entry name" value="Rab"/>
</dbReference>
<organism evidence="8 9">
    <name type="scientific">Callorhinchus milii</name>
    <name type="common">Ghost shark</name>
    <dbReference type="NCBI Taxonomy" id="7868"/>
    <lineage>
        <taxon>Eukaryota</taxon>
        <taxon>Metazoa</taxon>
        <taxon>Chordata</taxon>
        <taxon>Craniata</taxon>
        <taxon>Vertebrata</taxon>
        <taxon>Chondrichthyes</taxon>
        <taxon>Holocephali</taxon>
        <taxon>Chimaeriformes</taxon>
        <taxon>Callorhinchidae</taxon>
        <taxon>Callorhinchus</taxon>
    </lineage>
</organism>
<dbReference type="SMART" id="SM00177">
    <property type="entry name" value="ARF"/>
    <property type="match status" value="1"/>
</dbReference>
<dbReference type="PROSITE" id="PS50222">
    <property type="entry name" value="EF_HAND_2"/>
    <property type="match status" value="1"/>
</dbReference>
<dbReference type="Proteomes" id="UP000314986">
    <property type="component" value="Unassembled WGS sequence"/>
</dbReference>
<feature type="compositionally biased region" description="Basic and acidic residues" evidence="6">
    <location>
        <begin position="469"/>
        <end position="483"/>
    </location>
</feature>
<dbReference type="GO" id="GO:0005525">
    <property type="term" value="F:GTP binding"/>
    <property type="evidence" value="ECO:0007669"/>
    <property type="project" value="UniProtKB-KW"/>
</dbReference>
<dbReference type="GO" id="GO:0003924">
    <property type="term" value="F:GTPase activity"/>
    <property type="evidence" value="ECO:0007669"/>
    <property type="project" value="InterPro"/>
</dbReference>
<dbReference type="NCBIfam" id="TIGR00231">
    <property type="entry name" value="small_GTP"/>
    <property type="match status" value="1"/>
</dbReference>
<dbReference type="SMART" id="SM00176">
    <property type="entry name" value="RAN"/>
    <property type="match status" value="1"/>
</dbReference>
<dbReference type="CDD" id="cd00051">
    <property type="entry name" value="EFh"/>
    <property type="match status" value="1"/>
</dbReference>
<dbReference type="SMART" id="SM00173">
    <property type="entry name" value="RAS"/>
    <property type="match status" value="1"/>
</dbReference>
<dbReference type="Gene3D" id="1.10.238.10">
    <property type="entry name" value="EF-hand"/>
    <property type="match status" value="1"/>
</dbReference>
<dbReference type="Gene3D" id="3.40.50.300">
    <property type="entry name" value="P-loop containing nucleotide triphosphate hydrolases"/>
    <property type="match status" value="1"/>
</dbReference>
<dbReference type="SMART" id="SM00174">
    <property type="entry name" value="RHO"/>
    <property type="match status" value="1"/>
</dbReference>
<evidence type="ECO:0000313" key="9">
    <source>
        <dbReference type="Proteomes" id="UP000314986"/>
    </source>
</evidence>
<dbReference type="Pfam" id="PF13499">
    <property type="entry name" value="EF-hand_7"/>
    <property type="match status" value="1"/>
</dbReference>
<evidence type="ECO:0000256" key="4">
    <source>
        <dbReference type="ARBA" id="ARBA00023288"/>
    </source>
</evidence>
<reference evidence="9" key="2">
    <citation type="journal article" date="2007" name="PLoS Biol.">
        <title>Survey sequencing and comparative analysis of the elephant shark (Callorhinchus milii) genome.</title>
        <authorList>
            <person name="Venkatesh B."/>
            <person name="Kirkness E.F."/>
            <person name="Loh Y.H."/>
            <person name="Halpern A.L."/>
            <person name="Lee A.P."/>
            <person name="Johnson J."/>
            <person name="Dandona N."/>
            <person name="Viswanathan L.D."/>
            <person name="Tay A."/>
            <person name="Venter J.C."/>
            <person name="Strausberg R.L."/>
            <person name="Brenner S."/>
        </authorList>
    </citation>
    <scope>NUCLEOTIDE SEQUENCE [LARGE SCALE GENOMIC DNA]</scope>
</reference>
<dbReference type="OrthoDB" id="9837699at2759"/>
<dbReference type="PROSITE" id="PS51420">
    <property type="entry name" value="RHO"/>
    <property type="match status" value="1"/>
</dbReference>
<evidence type="ECO:0000256" key="3">
    <source>
        <dbReference type="ARBA" id="ARBA00023134"/>
    </source>
</evidence>
<dbReference type="PROSITE" id="PS51421">
    <property type="entry name" value="RAS"/>
    <property type="match status" value="1"/>
</dbReference>
<evidence type="ECO:0000256" key="1">
    <source>
        <dbReference type="ARBA" id="ARBA00022741"/>
    </source>
</evidence>
<dbReference type="Ensembl" id="ENSCMIT00000034164.1">
    <property type="protein sequence ID" value="ENSCMIP00000033656.1"/>
    <property type="gene ID" value="ENSCMIG00000014352.1"/>
</dbReference>
<gene>
    <name evidence="8" type="primary">cracr2aa</name>
</gene>
<dbReference type="PROSITE" id="PS51417">
    <property type="entry name" value="ARF"/>
    <property type="match status" value="1"/>
</dbReference>
<dbReference type="PRINTS" id="PR00449">
    <property type="entry name" value="RASTRNSFRMNG"/>
</dbReference>
<dbReference type="SUPFAM" id="SSF52540">
    <property type="entry name" value="P-loop containing nucleoside triphosphate hydrolases"/>
    <property type="match status" value="1"/>
</dbReference>
<proteinExistence type="predicted"/>
<dbReference type="PROSITE" id="PS00018">
    <property type="entry name" value="EF_HAND_1"/>
    <property type="match status" value="1"/>
</dbReference>
<protein>
    <submittedName>
        <fullName evidence="8">Calcium release activated channel regulator 2A</fullName>
    </submittedName>
</protein>
<keyword evidence="5" id="KW-0175">Coiled coil</keyword>
<dbReference type="InterPro" id="IPR018247">
    <property type="entry name" value="EF_Hand_1_Ca_BS"/>
</dbReference>
<feature type="region of interest" description="Disordered" evidence="6">
    <location>
        <begin position="1"/>
        <end position="21"/>
    </location>
</feature>
<dbReference type="OMA" id="KKSCCIR"/>
<keyword evidence="2" id="KW-0106">Calcium</keyword>
<keyword evidence="9" id="KW-1185">Reference proteome</keyword>
<feature type="region of interest" description="Disordered" evidence="6">
    <location>
        <begin position="462"/>
        <end position="508"/>
    </location>
</feature>
<dbReference type="PANTHER" id="PTHR47977">
    <property type="entry name" value="RAS-RELATED PROTEIN RAB"/>
    <property type="match status" value="1"/>
</dbReference>
<dbReference type="InterPro" id="IPR002048">
    <property type="entry name" value="EF_hand_dom"/>
</dbReference>
<feature type="coiled-coil region" evidence="5">
    <location>
        <begin position="203"/>
        <end position="320"/>
    </location>
</feature>
<accession>A0A4W3J215</accession>
<evidence type="ECO:0000313" key="8">
    <source>
        <dbReference type="Ensembl" id="ENSCMIP00000033656.1"/>
    </source>
</evidence>
<evidence type="ECO:0000259" key="7">
    <source>
        <dbReference type="PROSITE" id="PS50222"/>
    </source>
</evidence>
<dbReference type="InterPro" id="IPR027417">
    <property type="entry name" value="P-loop_NTPase"/>
</dbReference>
<dbReference type="FunFam" id="3.40.50.300:FF:001129">
    <property type="entry name" value="ras-related protein Rab-44 isoform X2"/>
    <property type="match status" value="1"/>
</dbReference>
<evidence type="ECO:0000256" key="2">
    <source>
        <dbReference type="ARBA" id="ARBA00022837"/>
    </source>
</evidence>
<dbReference type="SUPFAM" id="SSF47473">
    <property type="entry name" value="EF-hand"/>
    <property type="match status" value="1"/>
</dbReference>
<reference evidence="9" key="3">
    <citation type="journal article" date="2014" name="Nature">
        <title>Elephant shark genome provides unique insights into gnathostome evolution.</title>
        <authorList>
            <consortium name="International Elephant Shark Genome Sequencing Consortium"/>
            <person name="Venkatesh B."/>
            <person name="Lee A.P."/>
            <person name="Ravi V."/>
            <person name="Maurya A.K."/>
            <person name="Lian M.M."/>
            <person name="Swann J.B."/>
            <person name="Ohta Y."/>
            <person name="Flajnik M.F."/>
            <person name="Sutoh Y."/>
            <person name="Kasahara M."/>
            <person name="Hoon S."/>
            <person name="Gangu V."/>
            <person name="Roy S.W."/>
            <person name="Irimia M."/>
            <person name="Korzh V."/>
            <person name="Kondrychyn I."/>
            <person name="Lim Z.W."/>
            <person name="Tay B.H."/>
            <person name="Tohari S."/>
            <person name="Kong K.W."/>
            <person name="Ho S."/>
            <person name="Lorente-Galdos B."/>
            <person name="Quilez J."/>
            <person name="Marques-Bonet T."/>
            <person name="Raney B.J."/>
            <person name="Ingham P.W."/>
            <person name="Tay A."/>
            <person name="Hillier L.W."/>
            <person name="Minx P."/>
            <person name="Boehm T."/>
            <person name="Wilson R.K."/>
            <person name="Brenner S."/>
            <person name="Warren W.C."/>
        </authorList>
    </citation>
    <scope>NUCLEOTIDE SEQUENCE [LARGE SCALE GENOMIC DNA]</scope>
</reference>
<dbReference type="InterPro" id="IPR011992">
    <property type="entry name" value="EF-hand-dom_pair"/>
</dbReference>
<dbReference type="CDD" id="cd00154">
    <property type="entry name" value="Rab"/>
    <property type="match status" value="1"/>
</dbReference>
<reference evidence="8" key="4">
    <citation type="submission" date="2025-08" db="UniProtKB">
        <authorList>
            <consortium name="Ensembl"/>
        </authorList>
    </citation>
    <scope>IDENTIFICATION</scope>
</reference>
<dbReference type="Pfam" id="PF00071">
    <property type="entry name" value="Ras"/>
    <property type="match status" value="1"/>
</dbReference>
<evidence type="ECO:0000256" key="5">
    <source>
        <dbReference type="SAM" id="Coils"/>
    </source>
</evidence>
<dbReference type="GeneTree" id="ENSGT00440000033504"/>
<keyword evidence="4" id="KW-0449">Lipoprotein</keyword>
<feature type="region of interest" description="Disordered" evidence="6">
    <location>
        <begin position="405"/>
        <end position="428"/>
    </location>
</feature>
<dbReference type="SMART" id="SM00175">
    <property type="entry name" value="RAB"/>
    <property type="match status" value="1"/>
</dbReference>
<sequence length="701" mass="81191">MAALEKRTAASESRTAGIKEANFSPSTLRDGVAVDSESTEFQGLGRATLMQKAHEFFRICDQEDKGFIARKDMRRLDSELPLGSDELENVFDMLDADGNGYLTLKEFTTGFGEFLFGETITVHETKEEEHQDESLYQSQCEEQLSPVEDDEESHFYRLMETLGAKNLFENQNEIRNLWAQLRKDEPQLLTNFEEFLRRVSILIRQANEEKENIEFVLKRKTTEHGEEIEYLYEEMEQQIKSEQDKLSNKDTEMFNIQSQKLESELKAKERELEHLIQKQKQLEKQCKKLSSEKQEIRVENKKLKETNDELGNELDQTGHELLYAQHQLQLLHKEASHLQDEREMELYRVTEGLEREKTGLLKQLDLLREMNKVLRDERDMCLTNIKPPAISRNQKAPLVVDHHININPPVNRHDIHKETTDNKESRRRGLQRIISIEEDHLPDLLEPHLPTQLNDWIEEEGEMENEGQVETKEKEKEAEKISDDEIPSSPRKQPIGKESLAPQERSSSNPDRLFKVICIGDSSVGKTSFLRRFCNGSFHHGMCATVGIDYSVKTITVDKSQVAFQLWDTAGQERYRSITKQFFRKADGVVVMYDITDQITFTAVRHWLTSVQEGADGDIAVLLLGNKTDLDSQRQVSTEEGKRLAKENNLVFFECSACSGYNITEPMVHLARLLKEQEDKEKQKTIQLVEESTQKRFCCAR</sequence>
<dbReference type="InterPro" id="IPR005225">
    <property type="entry name" value="Small_GTP-bd"/>
</dbReference>
<feature type="compositionally biased region" description="Basic and acidic residues" evidence="6">
    <location>
        <begin position="411"/>
        <end position="424"/>
    </location>
</feature>
<dbReference type="PROSITE" id="PS51419">
    <property type="entry name" value="RAB"/>
    <property type="match status" value="1"/>
</dbReference>
<dbReference type="STRING" id="7868.ENSCMIP00000033656"/>
<feature type="domain" description="EF-hand" evidence="7">
    <location>
        <begin position="82"/>
        <end position="117"/>
    </location>
</feature>
<dbReference type="GO" id="GO:0005509">
    <property type="term" value="F:calcium ion binding"/>
    <property type="evidence" value="ECO:0007669"/>
    <property type="project" value="InterPro"/>
</dbReference>
<dbReference type="InParanoid" id="A0A4W3J215"/>
<evidence type="ECO:0000256" key="6">
    <source>
        <dbReference type="SAM" id="MobiDB-lite"/>
    </source>
</evidence>
<reference evidence="9" key="1">
    <citation type="journal article" date="2006" name="Science">
        <title>Ancient noncoding elements conserved in the human genome.</title>
        <authorList>
            <person name="Venkatesh B."/>
            <person name="Kirkness E.F."/>
            <person name="Loh Y.H."/>
            <person name="Halpern A.L."/>
            <person name="Lee A.P."/>
            <person name="Johnson J."/>
            <person name="Dandona N."/>
            <person name="Viswanathan L.D."/>
            <person name="Tay A."/>
            <person name="Venter J.C."/>
            <person name="Strausberg R.L."/>
            <person name="Brenner S."/>
        </authorList>
    </citation>
    <scope>NUCLEOTIDE SEQUENCE [LARGE SCALE GENOMIC DNA]</scope>
</reference>
<keyword evidence="1" id="KW-0547">Nucleotide-binding</keyword>
<dbReference type="SMART" id="SM00054">
    <property type="entry name" value="EFh"/>
    <property type="match status" value="2"/>
</dbReference>
<keyword evidence="3" id="KW-0342">GTP-binding</keyword>
<dbReference type="CTD" id="100330395"/>
<reference evidence="8" key="5">
    <citation type="submission" date="2025-09" db="UniProtKB">
        <authorList>
            <consortium name="Ensembl"/>
        </authorList>
    </citation>
    <scope>IDENTIFICATION</scope>
</reference>
<name>A0A4W3J215_CALMI</name>
<dbReference type="KEGG" id="cmk:103179908"/>
<dbReference type="AlphaFoldDB" id="A0A4W3J215"/>
<dbReference type="InterPro" id="IPR001806">
    <property type="entry name" value="Small_GTPase"/>
</dbReference>
<dbReference type="GeneID" id="103179908"/>